<keyword evidence="12 20" id="KW-0675">Receptor</keyword>
<dbReference type="InterPro" id="IPR037066">
    <property type="entry name" value="Plug_dom_sf"/>
</dbReference>
<evidence type="ECO:0000256" key="14">
    <source>
        <dbReference type="PROSITE-ProRule" id="PRU01360"/>
    </source>
</evidence>
<keyword evidence="8" id="KW-0408">Iron</keyword>
<evidence type="ECO:0000256" key="17">
    <source>
        <dbReference type="SAM" id="SignalP"/>
    </source>
</evidence>
<dbReference type="PROSITE" id="PS01156">
    <property type="entry name" value="TONB_DEPENDENT_REC_2"/>
    <property type="match status" value="1"/>
</dbReference>
<dbReference type="GO" id="GO:0015344">
    <property type="term" value="F:siderophore uptake transmembrane transporter activity"/>
    <property type="evidence" value="ECO:0007669"/>
    <property type="project" value="TreeGrafter"/>
</dbReference>
<evidence type="ECO:0000256" key="3">
    <source>
        <dbReference type="ARBA" id="ARBA00022448"/>
    </source>
</evidence>
<keyword evidence="21" id="KW-1185">Reference proteome</keyword>
<protein>
    <submittedName>
        <fullName evidence="20">Putative TonB-dependent receptor</fullName>
    </submittedName>
</protein>
<dbReference type="InterPro" id="IPR036942">
    <property type="entry name" value="Beta-barrel_TonB_sf"/>
</dbReference>
<evidence type="ECO:0000256" key="9">
    <source>
        <dbReference type="ARBA" id="ARBA00023065"/>
    </source>
</evidence>
<feature type="chain" id="PRO_5004545949" evidence="17">
    <location>
        <begin position="29"/>
        <end position="745"/>
    </location>
</feature>
<dbReference type="eggNOG" id="COG4774">
    <property type="taxonomic scope" value="Bacteria"/>
</dbReference>
<keyword evidence="6 14" id="KW-0812">Transmembrane</keyword>
<keyword evidence="4 14" id="KW-1134">Transmembrane beta strand</keyword>
<evidence type="ECO:0000256" key="16">
    <source>
        <dbReference type="RuleBase" id="RU003357"/>
    </source>
</evidence>
<feature type="signal peptide" evidence="17">
    <location>
        <begin position="1"/>
        <end position="28"/>
    </location>
</feature>
<evidence type="ECO:0000256" key="6">
    <source>
        <dbReference type="ARBA" id="ARBA00022692"/>
    </source>
</evidence>
<dbReference type="PANTHER" id="PTHR32552">
    <property type="entry name" value="FERRICHROME IRON RECEPTOR-RELATED"/>
    <property type="match status" value="1"/>
</dbReference>
<dbReference type="PROSITE" id="PS52016">
    <property type="entry name" value="TONB_DEPENDENT_REC_3"/>
    <property type="match status" value="1"/>
</dbReference>
<evidence type="ECO:0000256" key="12">
    <source>
        <dbReference type="ARBA" id="ARBA00023170"/>
    </source>
</evidence>
<dbReference type="Gene3D" id="2.170.130.10">
    <property type="entry name" value="TonB-dependent receptor, plug domain"/>
    <property type="match status" value="1"/>
</dbReference>
<dbReference type="EMBL" id="AP013068">
    <property type="protein sequence ID" value="BAN49886.1"/>
    <property type="molecule type" value="Genomic_DNA"/>
</dbReference>
<dbReference type="CDD" id="cd01347">
    <property type="entry name" value="ligand_gated_channel"/>
    <property type="match status" value="1"/>
</dbReference>
<keyword evidence="7 17" id="KW-0732">Signal</keyword>
<dbReference type="RefSeq" id="WP_016494020.1">
    <property type="nucleotide sequence ID" value="NC_021499.1"/>
</dbReference>
<keyword evidence="11 14" id="KW-0472">Membrane</keyword>
<evidence type="ECO:0000256" key="1">
    <source>
        <dbReference type="ARBA" id="ARBA00004571"/>
    </source>
</evidence>
<keyword evidence="5" id="KW-0410">Iron transport</keyword>
<feature type="domain" description="TonB-dependent receptor-like beta-barrel" evidence="18">
    <location>
        <begin position="262"/>
        <end position="715"/>
    </location>
</feature>
<dbReference type="Proteomes" id="UP000015503">
    <property type="component" value="Chromosome"/>
</dbReference>
<dbReference type="GO" id="GO:0015891">
    <property type="term" value="P:siderophore transport"/>
    <property type="evidence" value="ECO:0007669"/>
    <property type="project" value="InterPro"/>
</dbReference>
<dbReference type="Pfam" id="PF00593">
    <property type="entry name" value="TonB_dep_Rec_b-barrel"/>
    <property type="match status" value="1"/>
</dbReference>
<dbReference type="InterPro" id="IPR000531">
    <property type="entry name" value="Beta-barrel_TonB"/>
</dbReference>
<evidence type="ECO:0000256" key="13">
    <source>
        <dbReference type="ARBA" id="ARBA00023237"/>
    </source>
</evidence>
<keyword evidence="13 14" id="KW-0998">Cell outer membrane</keyword>
<dbReference type="NCBIfam" id="TIGR01783">
    <property type="entry name" value="TonB-siderophor"/>
    <property type="match status" value="1"/>
</dbReference>
<evidence type="ECO:0000256" key="8">
    <source>
        <dbReference type="ARBA" id="ARBA00023004"/>
    </source>
</evidence>
<evidence type="ECO:0000256" key="11">
    <source>
        <dbReference type="ARBA" id="ARBA00023136"/>
    </source>
</evidence>
<dbReference type="HOGENOM" id="CLU_008287_22_0_6"/>
<evidence type="ECO:0000256" key="2">
    <source>
        <dbReference type="ARBA" id="ARBA00009810"/>
    </source>
</evidence>
<dbReference type="GO" id="GO:0009279">
    <property type="term" value="C:cell outer membrane"/>
    <property type="evidence" value="ECO:0007669"/>
    <property type="project" value="UniProtKB-SubCell"/>
</dbReference>
<dbReference type="InterPro" id="IPR039426">
    <property type="entry name" value="TonB-dep_rcpt-like"/>
</dbReference>
<evidence type="ECO:0000256" key="10">
    <source>
        <dbReference type="ARBA" id="ARBA00023077"/>
    </source>
</evidence>
<keyword evidence="10 16" id="KW-0798">TonB box</keyword>
<reference evidence="20 21" key="1">
    <citation type="journal article" date="2013" name="Genome Announc.">
        <title>Complete Genome Sequence of the Carbazole Degrader Pseudomonas resinovorans Strain CA10 (NBRC 106553).</title>
        <authorList>
            <person name="Shintani M."/>
            <person name="Hosoyama A."/>
            <person name="Ohji S."/>
            <person name="Tsuchikane K."/>
            <person name="Takarada H."/>
            <person name="Yamazoe A."/>
            <person name="Fujita N."/>
            <person name="Nojiri H."/>
        </authorList>
    </citation>
    <scope>NUCLEOTIDE SEQUENCE [LARGE SCALE GENOMIC DNA]</scope>
    <source>
        <strain evidence="20 21">NBRC 106553</strain>
    </source>
</reference>
<comment type="similarity">
    <text evidence="2 14 16">Belongs to the TonB-dependent receptor family.</text>
</comment>
<keyword evidence="9" id="KW-0406">Ion transport</keyword>
<evidence type="ECO:0000313" key="21">
    <source>
        <dbReference type="Proteomes" id="UP000015503"/>
    </source>
</evidence>
<evidence type="ECO:0000256" key="7">
    <source>
        <dbReference type="ARBA" id="ARBA00022729"/>
    </source>
</evidence>
<proteinExistence type="inferred from homology"/>
<dbReference type="KEGG" id="pre:PCA10_41540"/>
<dbReference type="AlphaFoldDB" id="S6AYL8"/>
<feature type="domain" description="TonB-dependent receptor plug" evidence="19">
    <location>
        <begin position="86"/>
        <end position="182"/>
    </location>
</feature>
<evidence type="ECO:0000256" key="5">
    <source>
        <dbReference type="ARBA" id="ARBA00022496"/>
    </source>
</evidence>
<dbReference type="PATRIC" id="fig|1245471.3.peg.4202"/>
<dbReference type="InterPro" id="IPR012910">
    <property type="entry name" value="Plug_dom"/>
</dbReference>
<dbReference type="SUPFAM" id="SSF56935">
    <property type="entry name" value="Porins"/>
    <property type="match status" value="1"/>
</dbReference>
<name>S6AYL8_METRE</name>
<evidence type="ECO:0000259" key="19">
    <source>
        <dbReference type="Pfam" id="PF07715"/>
    </source>
</evidence>
<dbReference type="GO" id="GO:0038023">
    <property type="term" value="F:signaling receptor activity"/>
    <property type="evidence" value="ECO:0007669"/>
    <property type="project" value="InterPro"/>
</dbReference>
<dbReference type="Gene3D" id="2.40.170.20">
    <property type="entry name" value="TonB-dependent receptor, beta-barrel domain"/>
    <property type="match status" value="1"/>
</dbReference>
<gene>
    <name evidence="20" type="ORF">PCA10_41540</name>
</gene>
<accession>S6AYL8</accession>
<dbReference type="InterPro" id="IPR010917">
    <property type="entry name" value="TonB_rcpt_CS"/>
</dbReference>
<evidence type="ECO:0000256" key="4">
    <source>
        <dbReference type="ARBA" id="ARBA00022452"/>
    </source>
</evidence>
<dbReference type="PANTHER" id="PTHR32552:SF82">
    <property type="entry name" value="FCUA PROTEIN"/>
    <property type="match status" value="1"/>
</dbReference>
<evidence type="ECO:0000259" key="18">
    <source>
        <dbReference type="Pfam" id="PF00593"/>
    </source>
</evidence>
<organism evidence="20 21">
    <name type="scientific">Metapseudomonas resinovorans NBRC 106553</name>
    <dbReference type="NCBI Taxonomy" id="1245471"/>
    <lineage>
        <taxon>Bacteria</taxon>
        <taxon>Pseudomonadati</taxon>
        <taxon>Pseudomonadota</taxon>
        <taxon>Gammaproteobacteria</taxon>
        <taxon>Pseudomonadales</taxon>
        <taxon>Pseudomonadaceae</taxon>
        <taxon>Metapseudomonas</taxon>
    </lineage>
</organism>
<dbReference type="Pfam" id="PF07715">
    <property type="entry name" value="Plug"/>
    <property type="match status" value="1"/>
</dbReference>
<comment type="subcellular location">
    <subcellularLocation>
        <location evidence="1 14">Cell outer membrane</location>
        <topology evidence="1 14">Multi-pass membrane protein</topology>
    </subcellularLocation>
</comment>
<sequence>MANTSLPPYPLRFTTLLLCCSLNGVALAAEEPTEATGEGQDNGAMVLGSANVNAQRASPGALPPAFPGGQVARGGQLGVLGNQDYMDVPFSAASYTAKSIQDQQAKDIGEVLLNDASVRQSFGFGNQSQVFVIRGYPLNSDDISFNGLYGILPRQMLAIEAVERVEVFKGANAFINGVTASGTGIGGGVNIQPKRAEDDPTRSLTLDYTSDGQLGQHLDLGERFGEDNRFGARLNLLNREGDTAIDDEYQRTHMVSLALDYRGDNYRLFGDLGYQKQRVNQGRNMISLAGGLTHIPRAPSADSNWAQPWTFTELKDTFGMVRGEFDLNDDWMLYAAAGAKETDEVGTYSSPTLADEAGNTTGAISHIPHEESNQSMMAGVNGKLQTGEVSHRINIGIAALWQESRNAFDFGDGYTDNIFNPTPVPAPALGGFTGGNLSDPGVTSKTNNRSAAISDTLGFMDDTLLATIGLRRQALRVESYNYDGGSFAGFPLPGFDGNRATKSDQWITTPVYGVVYKLTPEVSLYANRMEGLSPGPIAPIDPTLVNSGQVFSPDRSKQYEAGVKLDMDTYGASFGVYRIEQPADGVRVGNVFTRDGDQVNKGVELNVYGEPVDGLRLIAGATYMDTELKSTETGANDGNRAVGVPEFQFNVGADWDIPGVPGAAVNARMLRTGGQYADPANNLSIPTWNRWDAGARYSFRAFEQQLTVRANVENISNKNYWASANGGYLTQGEPRTFKLSGTVDF</sequence>
<dbReference type="InterPro" id="IPR010105">
    <property type="entry name" value="TonB_sidphr_rcpt"/>
</dbReference>
<evidence type="ECO:0000256" key="15">
    <source>
        <dbReference type="PROSITE-ProRule" id="PRU10144"/>
    </source>
</evidence>
<keyword evidence="3 14" id="KW-0813">Transport</keyword>
<evidence type="ECO:0000313" key="20">
    <source>
        <dbReference type="EMBL" id="BAN49886.1"/>
    </source>
</evidence>
<dbReference type="STRING" id="1245471.PCA10_41540"/>
<dbReference type="OrthoDB" id="8732650at2"/>
<feature type="short sequence motif" description="TonB C-terminal box" evidence="15">
    <location>
        <begin position="728"/>
        <end position="745"/>
    </location>
</feature>